<evidence type="ECO:0000256" key="1">
    <source>
        <dbReference type="SAM" id="Phobius"/>
    </source>
</evidence>
<protein>
    <submittedName>
        <fullName evidence="2">Membrane protein RL11I</fullName>
    </submittedName>
</protein>
<sequence>MTLHPAQRLWIACYVSWILVVIPITHGSTTTSINTTAGTQLTTNNASTPAITTTTNGGTPATTTIQTTKNTGGYANTTIEATANYTTIETNGTTAATATTSVQTTLPPWPVEINHPYKMWTNNCYCGALTVPVGANLTLNGTQNRNNTLSAWLYPNALSDLLCAFWPDTTNYSMEQKYVNYNCTREQLMLLNLSTDNTGIYYNLKDPVSEHGNRTFICYNVTVSANTTNTTNIPLIKTTRCGPPPWQLPGFKFKTLHPNYNGLHSNNMFTIKTVIQYSWLSTVFLCAFTYLLFALYIPQRLYYVCCKVQPRIRGYRGLIEDDY</sequence>
<proteinExistence type="predicted"/>
<keyword evidence="1" id="KW-0472">Membrane</keyword>
<organism evidence="2 3">
    <name type="scientific">Simian cytomegalovirus (strain Colburn)</name>
    <dbReference type="NCBI Taxonomy" id="50292"/>
    <lineage>
        <taxon>Viruses</taxon>
        <taxon>Duplodnaviria</taxon>
        <taxon>Heunggongvirae</taxon>
        <taxon>Peploviricota</taxon>
        <taxon>Herviviricetes</taxon>
        <taxon>Herpesvirales</taxon>
        <taxon>Orthoherpesviridae</taxon>
        <taxon>Betaherpesvirinae</taxon>
        <taxon>Cytomegalovirus</taxon>
        <taxon>Cytomegalovirus cercopithecinebeta5</taxon>
    </lineage>
</organism>
<name>G8XTR0_SCMVC</name>
<dbReference type="Proteomes" id="UP000113346">
    <property type="component" value="Segment"/>
</dbReference>
<reference evidence="2" key="1">
    <citation type="submission" date="2011-12" db="EMBL/GenBank/DDBJ databases">
        <title>Comparative genomics of primate cytomegaloviruses.</title>
        <authorList>
            <person name="Davison A.J."/>
            <person name="Holton M."/>
            <person name="Dolan A."/>
            <person name="Dargan D.J."/>
            <person name="Gatherer D."/>
            <person name="Hayward G.S."/>
        </authorList>
    </citation>
    <scope>NUCLEOTIDE SEQUENCE [LARGE SCALE GENOMIC DNA]</scope>
    <source>
        <strain evidence="2">Colburn</strain>
    </source>
</reference>
<gene>
    <name evidence="2" type="primary">RL11I</name>
</gene>
<organismHost>
    <name type="scientific">Macaca</name>
    <name type="common">macaques</name>
    <dbReference type="NCBI Taxonomy" id="9539"/>
</organismHost>
<keyword evidence="1" id="KW-1133">Transmembrane helix</keyword>
<accession>G8XTR0</accession>
<evidence type="ECO:0000313" key="2">
    <source>
        <dbReference type="EMBL" id="AEV80552.1"/>
    </source>
</evidence>
<evidence type="ECO:0000313" key="3">
    <source>
        <dbReference type="Proteomes" id="UP000113346"/>
    </source>
</evidence>
<dbReference type="EMBL" id="FJ483969">
    <property type="protein sequence ID" value="AEV80552.1"/>
    <property type="molecule type" value="Genomic_DNA"/>
</dbReference>
<keyword evidence="1" id="KW-0812">Transmembrane</keyword>
<feature type="transmembrane region" description="Helical" evidence="1">
    <location>
        <begin position="277"/>
        <end position="297"/>
    </location>
</feature>